<dbReference type="EMBL" id="CP003557">
    <property type="protein sequence ID" value="AFN74475.1"/>
    <property type="molecule type" value="Genomic_DNA"/>
</dbReference>
<keyword evidence="2" id="KW-0413">Isomerase</keyword>
<dbReference type="GO" id="GO:0016853">
    <property type="term" value="F:isomerase activity"/>
    <property type="evidence" value="ECO:0007669"/>
    <property type="project" value="UniProtKB-KW"/>
</dbReference>
<evidence type="ECO:0000256" key="1">
    <source>
        <dbReference type="ARBA" id="ARBA00008270"/>
    </source>
</evidence>
<name>I6Z5N7_MELRP</name>
<comment type="similarity">
    <text evidence="1">Belongs to the PhzF family.</text>
</comment>
<organism evidence="4 5">
    <name type="scientific">Melioribacter roseus (strain DSM 23840 / JCM 17771 / VKM B-2668 / P3M-2)</name>
    <dbReference type="NCBI Taxonomy" id="1191523"/>
    <lineage>
        <taxon>Bacteria</taxon>
        <taxon>Pseudomonadati</taxon>
        <taxon>Ignavibacteriota</taxon>
        <taxon>Ignavibacteria</taxon>
        <taxon>Ignavibacteriales</taxon>
        <taxon>Melioribacteraceae</taxon>
        <taxon>Melioribacter</taxon>
    </lineage>
</organism>
<accession>I6Z5N7</accession>
<dbReference type="OrthoDB" id="9788221at2"/>
<dbReference type="RefSeq" id="WP_014855910.1">
    <property type="nucleotide sequence ID" value="NC_018178.1"/>
</dbReference>
<sequence length="260" mass="29397">MELDIYQVDAFTSELFKGNPAAVVPLENWLDDNLMQKLAAENNLSETAFFIKNGDNYKIRWMTPVSEVPLCGHATLAAAFVIFNFIEKNARVLNFVSKSGLLSVSKENDYLTLDFPSHKPKPTAAPEGTFECFGRKPIESLEDGFFLLLIFDDEDFVRNYIPDIEAIKKLHRHAVIISARGKEVDFVSRVFVPNEGIDEDPVTGSAHTVLTPYWSEKLDKKTLTARQVSKRGGELICHYLEDRTRIKGNAVLYLKGKIYC</sequence>
<reference evidence="4 5" key="1">
    <citation type="journal article" date="2013" name="PLoS ONE">
        <title>Genomic analysis of Melioribacter roseus, facultatively anaerobic organotrophic bacterium representing a novel deep lineage within Bacteriodetes/Chlorobi group.</title>
        <authorList>
            <person name="Kadnikov V.V."/>
            <person name="Mardanov A.V."/>
            <person name="Podosokorskaya O.A."/>
            <person name="Gavrilov S.N."/>
            <person name="Kublanov I.V."/>
            <person name="Beletsky A.V."/>
            <person name="Bonch-Osmolovskaya E.A."/>
            <person name="Ravin N.V."/>
        </authorList>
    </citation>
    <scope>NUCLEOTIDE SEQUENCE [LARGE SCALE GENOMIC DNA]</scope>
    <source>
        <strain evidence="5">JCM 17771 / P3M-2</strain>
    </source>
</reference>
<proteinExistence type="inferred from homology"/>
<dbReference type="InterPro" id="IPR003719">
    <property type="entry name" value="Phenazine_PhzF-like"/>
</dbReference>
<protein>
    <submittedName>
        <fullName evidence="4">Phenazine biosynthesis PhzC/PhzF protein</fullName>
    </submittedName>
</protein>
<keyword evidence="5" id="KW-1185">Reference proteome</keyword>
<dbReference type="PANTHER" id="PTHR13774:SF17">
    <property type="entry name" value="PHENAZINE BIOSYNTHESIS-LIKE DOMAIN-CONTAINING PROTEIN"/>
    <property type="match status" value="1"/>
</dbReference>
<dbReference type="PANTHER" id="PTHR13774">
    <property type="entry name" value="PHENAZINE BIOSYNTHESIS PROTEIN"/>
    <property type="match status" value="1"/>
</dbReference>
<dbReference type="Pfam" id="PF02567">
    <property type="entry name" value="PhzC-PhzF"/>
    <property type="match status" value="1"/>
</dbReference>
<dbReference type="HOGENOM" id="CLU_048756_2_2_10"/>
<dbReference type="KEGG" id="mro:MROS_1238"/>
<gene>
    <name evidence="4" type="ordered locus">MROS_1238</name>
</gene>
<dbReference type="STRING" id="1191523.MROS_1238"/>
<dbReference type="eggNOG" id="COG0384">
    <property type="taxonomic scope" value="Bacteria"/>
</dbReference>
<dbReference type="Proteomes" id="UP000009011">
    <property type="component" value="Chromosome"/>
</dbReference>
<evidence type="ECO:0000313" key="5">
    <source>
        <dbReference type="Proteomes" id="UP000009011"/>
    </source>
</evidence>
<feature type="active site" evidence="3">
    <location>
        <position position="46"/>
    </location>
</feature>
<dbReference type="AlphaFoldDB" id="I6Z5N7"/>
<dbReference type="SUPFAM" id="SSF54506">
    <property type="entry name" value="Diaminopimelate epimerase-like"/>
    <property type="match status" value="1"/>
</dbReference>
<evidence type="ECO:0000313" key="4">
    <source>
        <dbReference type="EMBL" id="AFN74475.1"/>
    </source>
</evidence>
<dbReference type="PIRSF" id="PIRSF016184">
    <property type="entry name" value="PhzC_PhzF"/>
    <property type="match status" value="1"/>
</dbReference>
<dbReference type="PATRIC" id="fig|1191523.3.peg.1316"/>
<dbReference type="NCBIfam" id="TIGR00654">
    <property type="entry name" value="PhzF_family"/>
    <property type="match status" value="1"/>
</dbReference>
<dbReference type="Gene3D" id="3.10.310.10">
    <property type="entry name" value="Diaminopimelate Epimerase, Chain A, domain 1"/>
    <property type="match status" value="2"/>
</dbReference>
<evidence type="ECO:0000256" key="2">
    <source>
        <dbReference type="ARBA" id="ARBA00023235"/>
    </source>
</evidence>
<dbReference type="GO" id="GO:0005737">
    <property type="term" value="C:cytoplasm"/>
    <property type="evidence" value="ECO:0007669"/>
    <property type="project" value="TreeGrafter"/>
</dbReference>
<evidence type="ECO:0000256" key="3">
    <source>
        <dbReference type="PIRSR" id="PIRSR016184-1"/>
    </source>
</evidence>